<dbReference type="EMBL" id="NRGR01000020">
    <property type="protein sequence ID" value="PCC38815.1"/>
    <property type="molecule type" value="Genomic_DNA"/>
</dbReference>
<dbReference type="SMART" id="SM00895">
    <property type="entry name" value="FCD"/>
    <property type="match status" value="1"/>
</dbReference>
<evidence type="ECO:0000313" key="6">
    <source>
        <dbReference type="EMBL" id="PCC38815.1"/>
    </source>
</evidence>
<dbReference type="Pfam" id="PF00392">
    <property type="entry name" value="GntR"/>
    <property type="match status" value="1"/>
</dbReference>
<dbReference type="InterPro" id="IPR011711">
    <property type="entry name" value="GntR_C"/>
</dbReference>
<keyword evidence="3" id="KW-0804">Transcription</keyword>
<keyword evidence="1" id="KW-0805">Transcription regulation</keyword>
<protein>
    <submittedName>
        <fullName evidence="6">GntR family transcriptional regulator</fullName>
    </submittedName>
</protein>
<evidence type="ECO:0000259" key="5">
    <source>
        <dbReference type="PROSITE" id="PS50949"/>
    </source>
</evidence>
<proteinExistence type="predicted"/>
<reference evidence="6 7" key="1">
    <citation type="journal article" date="2017" name="Elife">
        <title>Extensive horizontal gene transfer in cheese-associated bacteria.</title>
        <authorList>
            <person name="Bonham K.S."/>
            <person name="Wolfe B.E."/>
            <person name="Dutton R.J."/>
        </authorList>
    </citation>
    <scope>NUCLEOTIDE SEQUENCE [LARGE SCALE GENOMIC DNA]</scope>
    <source>
        <strain evidence="6 7">341_9</strain>
    </source>
</reference>
<keyword evidence="2" id="KW-0238">DNA-binding</keyword>
<evidence type="ECO:0000313" key="7">
    <source>
        <dbReference type="Proteomes" id="UP000218598"/>
    </source>
</evidence>
<dbReference type="Gene3D" id="1.10.10.10">
    <property type="entry name" value="Winged helix-like DNA-binding domain superfamily/Winged helix DNA-binding domain"/>
    <property type="match status" value="1"/>
</dbReference>
<dbReference type="PROSITE" id="PS50949">
    <property type="entry name" value="HTH_GNTR"/>
    <property type="match status" value="1"/>
</dbReference>
<gene>
    <name evidence="6" type="ORF">CIK66_12910</name>
</gene>
<dbReference type="CDD" id="cd07377">
    <property type="entry name" value="WHTH_GntR"/>
    <property type="match status" value="1"/>
</dbReference>
<dbReference type="PANTHER" id="PTHR43537:SF5">
    <property type="entry name" value="UXU OPERON TRANSCRIPTIONAL REGULATOR"/>
    <property type="match status" value="1"/>
</dbReference>
<dbReference type="PANTHER" id="PTHR43537">
    <property type="entry name" value="TRANSCRIPTIONAL REGULATOR, GNTR FAMILY"/>
    <property type="match status" value="1"/>
</dbReference>
<evidence type="ECO:0000256" key="3">
    <source>
        <dbReference type="ARBA" id="ARBA00023163"/>
    </source>
</evidence>
<evidence type="ECO:0000256" key="4">
    <source>
        <dbReference type="SAM" id="MobiDB-lite"/>
    </source>
</evidence>
<sequence>MVERRDGDEVGPQEGRASGAGATWRPVTRSSTHELVIEAIEDQIMSGALVVGDLLPPERELAAQLKVSRAGVREAIRVLEGHGVLRSDVGSGRGAGTFVASLPSAALARFLRLHVALSNFRIQEVVEARVILEQASASLAAERAEESAVEELRRLVAVMDEPGVDREAFNDADTAFHLAIAQAGGNSLFSDMTGAIRGSLRAPILEAFTKVDDWDGMVSMLRDQHHGILEAIAQGEVQRAGELTAAHIRAATAALPDLDGA</sequence>
<dbReference type="Proteomes" id="UP000218598">
    <property type="component" value="Unassembled WGS sequence"/>
</dbReference>
<dbReference type="SUPFAM" id="SSF46785">
    <property type="entry name" value="Winged helix' DNA-binding domain"/>
    <property type="match status" value="1"/>
</dbReference>
<organism evidence="6 7">
    <name type="scientific">Brachybacterium alimentarium</name>
    <dbReference type="NCBI Taxonomy" id="47845"/>
    <lineage>
        <taxon>Bacteria</taxon>
        <taxon>Bacillati</taxon>
        <taxon>Actinomycetota</taxon>
        <taxon>Actinomycetes</taxon>
        <taxon>Micrococcales</taxon>
        <taxon>Dermabacteraceae</taxon>
        <taxon>Brachybacterium</taxon>
    </lineage>
</organism>
<dbReference type="Pfam" id="PF07729">
    <property type="entry name" value="FCD"/>
    <property type="match status" value="1"/>
</dbReference>
<evidence type="ECO:0000256" key="1">
    <source>
        <dbReference type="ARBA" id="ARBA00023015"/>
    </source>
</evidence>
<dbReference type="SUPFAM" id="SSF48008">
    <property type="entry name" value="GntR ligand-binding domain-like"/>
    <property type="match status" value="1"/>
</dbReference>
<dbReference type="GO" id="GO:0003677">
    <property type="term" value="F:DNA binding"/>
    <property type="evidence" value="ECO:0007669"/>
    <property type="project" value="UniProtKB-KW"/>
</dbReference>
<dbReference type="AlphaFoldDB" id="A0A2A3YI89"/>
<feature type="region of interest" description="Disordered" evidence="4">
    <location>
        <begin position="1"/>
        <end position="26"/>
    </location>
</feature>
<feature type="domain" description="HTH gntR-type" evidence="5">
    <location>
        <begin position="30"/>
        <end position="102"/>
    </location>
</feature>
<keyword evidence="7" id="KW-1185">Reference proteome</keyword>
<dbReference type="Gene3D" id="1.20.120.530">
    <property type="entry name" value="GntR ligand-binding domain-like"/>
    <property type="match status" value="1"/>
</dbReference>
<dbReference type="InterPro" id="IPR000524">
    <property type="entry name" value="Tscrpt_reg_HTH_GntR"/>
</dbReference>
<dbReference type="GO" id="GO:0003700">
    <property type="term" value="F:DNA-binding transcription factor activity"/>
    <property type="evidence" value="ECO:0007669"/>
    <property type="project" value="InterPro"/>
</dbReference>
<name>A0A2A3YI89_9MICO</name>
<dbReference type="InterPro" id="IPR008920">
    <property type="entry name" value="TF_FadR/GntR_C"/>
</dbReference>
<dbReference type="SMART" id="SM00345">
    <property type="entry name" value="HTH_GNTR"/>
    <property type="match status" value="1"/>
</dbReference>
<accession>A0A2A3YI89</accession>
<dbReference type="InterPro" id="IPR036390">
    <property type="entry name" value="WH_DNA-bd_sf"/>
</dbReference>
<dbReference type="InterPro" id="IPR036388">
    <property type="entry name" value="WH-like_DNA-bd_sf"/>
</dbReference>
<evidence type="ECO:0000256" key="2">
    <source>
        <dbReference type="ARBA" id="ARBA00023125"/>
    </source>
</evidence>
<comment type="caution">
    <text evidence="6">The sequence shown here is derived from an EMBL/GenBank/DDBJ whole genome shotgun (WGS) entry which is preliminary data.</text>
</comment>
<dbReference type="PRINTS" id="PR00035">
    <property type="entry name" value="HTHGNTR"/>
</dbReference>
<dbReference type="OrthoDB" id="3523737at2"/>